<dbReference type="SUPFAM" id="SSF46785">
    <property type="entry name" value="Winged helix' DNA-binding domain"/>
    <property type="match status" value="1"/>
</dbReference>
<evidence type="ECO:0000259" key="1">
    <source>
        <dbReference type="PROSITE" id="PS50995"/>
    </source>
</evidence>
<proteinExistence type="predicted"/>
<dbReference type="InterPro" id="IPR036390">
    <property type="entry name" value="WH_DNA-bd_sf"/>
</dbReference>
<evidence type="ECO:0000313" key="3">
    <source>
        <dbReference type="Proteomes" id="UP000315842"/>
    </source>
</evidence>
<name>A0A4Y3KB89_CELUD</name>
<feature type="domain" description="HTH marR-type" evidence="1">
    <location>
        <begin position="25"/>
        <end position="162"/>
    </location>
</feature>
<gene>
    <name evidence="2" type="ORF">CUD01_14000</name>
</gene>
<dbReference type="InterPro" id="IPR039422">
    <property type="entry name" value="MarR/SlyA-like"/>
</dbReference>
<dbReference type="PANTHER" id="PTHR33164">
    <property type="entry name" value="TRANSCRIPTIONAL REGULATOR, MARR FAMILY"/>
    <property type="match status" value="1"/>
</dbReference>
<dbReference type="InterPro" id="IPR036388">
    <property type="entry name" value="WH-like_DNA-bd_sf"/>
</dbReference>
<dbReference type="Pfam" id="PF01047">
    <property type="entry name" value="MarR"/>
    <property type="match status" value="1"/>
</dbReference>
<organism evidence="2 3">
    <name type="scientific">Cellulomonas uda</name>
    <dbReference type="NCBI Taxonomy" id="1714"/>
    <lineage>
        <taxon>Bacteria</taxon>
        <taxon>Bacillati</taxon>
        <taxon>Actinomycetota</taxon>
        <taxon>Actinomycetes</taxon>
        <taxon>Micrococcales</taxon>
        <taxon>Cellulomonadaceae</taxon>
        <taxon>Cellulomonas</taxon>
    </lineage>
</organism>
<dbReference type="RefSeq" id="WP_141319842.1">
    <property type="nucleotide sequence ID" value="NZ_BJLP01000019.1"/>
</dbReference>
<reference evidence="2 3" key="1">
    <citation type="submission" date="2019-06" db="EMBL/GenBank/DDBJ databases">
        <title>Whole genome shotgun sequence of Cellulomonas uda NBRC 3747.</title>
        <authorList>
            <person name="Hosoyama A."/>
            <person name="Uohara A."/>
            <person name="Ohji S."/>
            <person name="Ichikawa N."/>
        </authorList>
    </citation>
    <scope>NUCLEOTIDE SEQUENCE [LARGE SCALE GENOMIC DNA]</scope>
    <source>
        <strain evidence="2 3">NBRC 3747</strain>
    </source>
</reference>
<comment type="caution">
    <text evidence="2">The sequence shown here is derived from an EMBL/GenBank/DDBJ whole genome shotgun (WGS) entry which is preliminary data.</text>
</comment>
<dbReference type="GO" id="GO:0006950">
    <property type="term" value="P:response to stress"/>
    <property type="evidence" value="ECO:0007669"/>
    <property type="project" value="TreeGrafter"/>
</dbReference>
<protein>
    <recommendedName>
        <fullName evidence="1">HTH marR-type domain-containing protein</fullName>
    </recommendedName>
</protein>
<dbReference type="PANTHER" id="PTHR33164:SF99">
    <property type="entry name" value="MARR FAMILY REGULATORY PROTEIN"/>
    <property type="match status" value="1"/>
</dbReference>
<dbReference type="PROSITE" id="PS50995">
    <property type="entry name" value="HTH_MARR_2"/>
    <property type="match status" value="1"/>
</dbReference>
<dbReference type="Proteomes" id="UP000315842">
    <property type="component" value="Unassembled WGS sequence"/>
</dbReference>
<evidence type="ECO:0000313" key="2">
    <source>
        <dbReference type="EMBL" id="GEA80956.1"/>
    </source>
</evidence>
<accession>A0A4Y3KB89</accession>
<dbReference type="EMBL" id="BJLP01000019">
    <property type="protein sequence ID" value="GEA80956.1"/>
    <property type="molecule type" value="Genomic_DNA"/>
</dbReference>
<dbReference type="GO" id="GO:0003700">
    <property type="term" value="F:DNA-binding transcription factor activity"/>
    <property type="evidence" value="ECO:0007669"/>
    <property type="project" value="InterPro"/>
</dbReference>
<dbReference type="Gene3D" id="1.10.10.10">
    <property type="entry name" value="Winged helix-like DNA-binding domain superfamily/Winged helix DNA-binding domain"/>
    <property type="match status" value="1"/>
</dbReference>
<sequence>MATTTPTTSAPAAPSADEVRWLTAEEQLSWRAYRNGVAMLNDTLAHELEAETGLSIHEYEVLVRLSEAPERTMRMSEIATGLAHSRSRLTHTIRRMEEQGLVERHQCLHDARGVNCTMTEQGWQRLVAAAPSHVRSVRAHLVDVLTPEQFRALGEAMDAVAEHLSGGASHPG</sequence>
<dbReference type="SMART" id="SM00347">
    <property type="entry name" value="HTH_MARR"/>
    <property type="match status" value="1"/>
</dbReference>
<keyword evidence="3" id="KW-1185">Reference proteome</keyword>
<dbReference type="AlphaFoldDB" id="A0A4Y3KB89"/>
<dbReference type="InterPro" id="IPR000835">
    <property type="entry name" value="HTH_MarR-typ"/>
</dbReference>